<name>A0A1G8UI06_9GAMM</name>
<evidence type="ECO:0000313" key="4">
    <source>
        <dbReference type="Proteomes" id="UP000199305"/>
    </source>
</evidence>
<dbReference type="AlphaFoldDB" id="A0A1G8UI06"/>
<keyword evidence="4" id="KW-1185">Reference proteome</keyword>
<dbReference type="OrthoDB" id="273832at2"/>
<dbReference type="Proteomes" id="UP000199305">
    <property type="component" value="Unassembled WGS sequence"/>
</dbReference>
<sequence>MPRCPTAIFATLCLTLVMASAAATAADNYTVEASRSDIHWRIYRAGPLAQKGHSHVISARGFSGSVQVNSGSPSAFQLVIPVAALEVDNPALRRRYGAEFATDLSAEDRAATRANMLGPRLLDGARHPHIRIAGSTTVNPPTDSREILLPVTLSIAGREVRLRIPATISITEREVRATGRISLSHQQLGLRPFSAAMGALRVADRIDFSFDIRATRGR</sequence>
<gene>
    <name evidence="3" type="ORF">SAMN05216212_0141</name>
</gene>
<keyword evidence="1" id="KW-0732">Signal</keyword>
<evidence type="ECO:0000256" key="1">
    <source>
        <dbReference type="SAM" id="SignalP"/>
    </source>
</evidence>
<organism evidence="3 4">
    <name type="scientific">Microbulbifer yueqingensis</name>
    <dbReference type="NCBI Taxonomy" id="658219"/>
    <lineage>
        <taxon>Bacteria</taxon>
        <taxon>Pseudomonadati</taxon>
        <taxon>Pseudomonadota</taxon>
        <taxon>Gammaproteobacteria</taxon>
        <taxon>Cellvibrionales</taxon>
        <taxon>Microbulbiferaceae</taxon>
        <taxon>Microbulbifer</taxon>
    </lineage>
</organism>
<dbReference type="RefSeq" id="WP_091506425.1">
    <property type="nucleotide sequence ID" value="NZ_FNFH01000001.1"/>
</dbReference>
<dbReference type="SUPFAM" id="SSF101874">
    <property type="entry name" value="YceI-like"/>
    <property type="match status" value="1"/>
</dbReference>
<accession>A0A1G8UI06</accession>
<dbReference type="Gene3D" id="2.40.128.110">
    <property type="entry name" value="Lipid/polyisoprenoid-binding, YceI-like"/>
    <property type="match status" value="1"/>
</dbReference>
<dbReference type="STRING" id="658219.SAMN05216212_0141"/>
<dbReference type="InterPro" id="IPR036761">
    <property type="entry name" value="TTHA0802/YceI-like_sf"/>
</dbReference>
<protein>
    <submittedName>
        <fullName evidence="3">YceI-like domain-containing protein</fullName>
    </submittedName>
</protein>
<dbReference type="SMART" id="SM00867">
    <property type="entry name" value="YceI"/>
    <property type="match status" value="1"/>
</dbReference>
<evidence type="ECO:0000259" key="2">
    <source>
        <dbReference type="SMART" id="SM00867"/>
    </source>
</evidence>
<feature type="chain" id="PRO_5011661141" evidence="1">
    <location>
        <begin position="26"/>
        <end position="218"/>
    </location>
</feature>
<proteinExistence type="predicted"/>
<dbReference type="EMBL" id="FNFH01000001">
    <property type="protein sequence ID" value="SDJ53473.1"/>
    <property type="molecule type" value="Genomic_DNA"/>
</dbReference>
<feature type="signal peptide" evidence="1">
    <location>
        <begin position="1"/>
        <end position="25"/>
    </location>
</feature>
<dbReference type="Pfam" id="PF04264">
    <property type="entry name" value="YceI"/>
    <property type="match status" value="1"/>
</dbReference>
<evidence type="ECO:0000313" key="3">
    <source>
        <dbReference type="EMBL" id="SDJ53473.1"/>
    </source>
</evidence>
<reference evidence="4" key="1">
    <citation type="submission" date="2016-10" db="EMBL/GenBank/DDBJ databases">
        <authorList>
            <person name="Varghese N."/>
            <person name="Submissions S."/>
        </authorList>
    </citation>
    <scope>NUCLEOTIDE SEQUENCE [LARGE SCALE GENOMIC DNA]</scope>
    <source>
        <strain evidence="4">CGMCC 1.10658</strain>
    </source>
</reference>
<feature type="domain" description="Lipid/polyisoprenoid-binding YceI-like" evidence="2">
    <location>
        <begin position="28"/>
        <end position="215"/>
    </location>
</feature>
<dbReference type="InterPro" id="IPR007372">
    <property type="entry name" value="Lipid/polyisoprenoid-bd_YceI"/>
</dbReference>